<feature type="region of interest" description="Disordered" evidence="2">
    <location>
        <begin position="649"/>
        <end position="720"/>
    </location>
</feature>
<dbReference type="GeneID" id="37013601"/>
<dbReference type="STRING" id="1684307.A0A316UCF2"/>
<accession>A0A316UCF2</accession>
<feature type="region of interest" description="Disordered" evidence="2">
    <location>
        <begin position="601"/>
        <end position="627"/>
    </location>
</feature>
<dbReference type="Gene3D" id="3.40.50.2060">
    <property type="match status" value="1"/>
</dbReference>
<evidence type="ECO:0000256" key="2">
    <source>
        <dbReference type="SAM" id="MobiDB-lite"/>
    </source>
</evidence>
<dbReference type="Gene3D" id="3.90.830.10">
    <property type="entry name" value="Syntaxin Binding Protein 1, Chain A, domain 2"/>
    <property type="match status" value="1"/>
</dbReference>
<dbReference type="Pfam" id="PF00995">
    <property type="entry name" value="Sec1"/>
    <property type="match status" value="1"/>
</dbReference>
<dbReference type="Gene3D" id="3.40.50.1910">
    <property type="match status" value="1"/>
</dbReference>
<feature type="compositionally biased region" description="Pro residues" evidence="2">
    <location>
        <begin position="683"/>
        <end position="693"/>
    </location>
</feature>
<feature type="compositionally biased region" description="Low complexity" evidence="2">
    <location>
        <begin position="602"/>
        <end position="611"/>
    </location>
</feature>
<dbReference type="Gene3D" id="1.25.40.850">
    <property type="match status" value="1"/>
</dbReference>
<dbReference type="GO" id="GO:0016192">
    <property type="term" value="P:vesicle-mediated transport"/>
    <property type="evidence" value="ECO:0007669"/>
    <property type="project" value="InterPro"/>
</dbReference>
<dbReference type="EMBL" id="KZ819323">
    <property type="protein sequence ID" value="PWN22131.1"/>
    <property type="molecule type" value="Genomic_DNA"/>
</dbReference>
<sequence length="772" mass="82580">MAASSSAKAPGVAGHGVDEPLTEVEVSGPVNLTVAHLSALSSRLFLSHLSSIPYSKTLILDPTLAGPLGLVVDTSSLKNVGVERMFWMEQKDGEFEDAEEEKKGKAVNAPTKAVVYVCRPEEKWIKVIKAHIRSDEHKSPSSPTHTYHALLTPHRTELSLLSLSPVLPKLDLYDFGIEFVPLEPDLLSLEEEGAAWKDLYITGDQTVLHRSAMALMTCQMLWGCFPKITGKGNYSKRLADLLMRQRREHLAGDPTNASLTTLSTVIDGLVIVERGMDMATPMCSQLTYMGLLDEVIGVKSAHVEVDPALLNTSSTPQGPSSTSTSTTGIVTPSASRPLKKHRLDPTTDVLYSQIRDLNFSTVGSVLHSFAKRLSTSYQDRHSAKTVSEMRAFVGKLGGLQSEHTALRLHTALTEQLMGEANSDTFNRSLEIQQNIVAGVNLNAQLTAIEDLIIMEAPVTVVLRLLCLLSTISGGIKPKNLDSLKRDICQTYGYEHLTTLLNLERAGVLTKIRPPSAVSAAAAPSTAARFTGSLSGGVGNAGVGAGGVPAFERVRQPLRLINDEVSESDPTDVAYVYSGYAPLSTRVVQAVGQKEALVGTLQSANSSAAAKSGAGGRGETRSKPRAHPLVGWKGFEDVLAAIPGETFDFAQPPNLIRTSSKAPPPPAPTPAPAAHAQAGGPDMAPTPNPNPNPNPSAVEDPSPRPGTSSDPNLPWSTDPDRPRTTVVFYLGGITYAEIAALRFMSSRSRNRRWLICTTGIVSAGRILESARGK</sequence>
<proteinExistence type="inferred from homology"/>
<dbReference type="RefSeq" id="XP_025349291.1">
    <property type="nucleotide sequence ID" value="XM_025491867.1"/>
</dbReference>
<feature type="compositionally biased region" description="Polar residues" evidence="2">
    <location>
        <begin position="704"/>
        <end position="714"/>
    </location>
</feature>
<dbReference type="AlphaFoldDB" id="A0A316UCF2"/>
<keyword evidence="4" id="KW-1185">Reference proteome</keyword>
<protein>
    <submittedName>
        <fullName evidence="3">Sec1-like protein</fullName>
    </submittedName>
</protein>
<evidence type="ECO:0000256" key="1">
    <source>
        <dbReference type="ARBA" id="ARBA00009884"/>
    </source>
</evidence>
<gene>
    <name evidence="3" type="ORF">BCV69DRAFT_281135</name>
</gene>
<dbReference type="OrthoDB" id="10262287at2759"/>
<dbReference type="PANTHER" id="PTHR11679">
    <property type="entry name" value="VESICLE PROTEIN SORTING-ASSOCIATED"/>
    <property type="match status" value="1"/>
</dbReference>
<feature type="compositionally biased region" description="Low complexity" evidence="2">
    <location>
        <begin position="312"/>
        <end position="333"/>
    </location>
</feature>
<dbReference type="SUPFAM" id="SSF56815">
    <property type="entry name" value="Sec1/munc18-like (SM) proteins"/>
    <property type="match status" value="1"/>
</dbReference>
<evidence type="ECO:0000313" key="4">
    <source>
        <dbReference type="Proteomes" id="UP000245942"/>
    </source>
</evidence>
<dbReference type="InterPro" id="IPR043155">
    <property type="entry name" value="VPS33_dom3b"/>
</dbReference>
<reference evidence="3 4" key="1">
    <citation type="journal article" date="2018" name="Mol. Biol. Evol.">
        <title>Broad Genomic Sampling Reveals a Smut Pathogenic Ancestry of the Fungal Clade Ustilaginomycotina.</title>
        <authorList>
            <person name="Kijpornyongpan T."/>
            <person name="Mondo S.J."/>
            <person name="Barry K."/>
            <person name="Sandor L."/>
            <person name="Lee J."/>
            <person name="Lipzen A."/>
            <person name="Pangilinan J."/>
            <person name="LaButti K."/>
            <person name="Hainaut M."/>
            <person name="Henrissat B."/>
            <person name="Grigoriev I.V."/>
            <person name="Spatafora J.W."/>
            <person name="Aime M.C."/>
        </authorList>
    </citation>
    <scope>NUCLEOTIDE SEQUENCE [LARGE SCALE GENOMIC DNA]</scope>
    <source>
        <strain evidence="3 4">MCA 4718</strain>
    </source>
</reference>
<organism evidence="3 4">
    <name type="scientific">Pseudomicrostroma glucosiphilum</name>
    <dbReference type="NCBI Taxonomy" id="1684307"/>
    <lineage>
        <taxon>Eukaryota</taxon>
        <taxon>Fungi</taxon>
        <taxon>Dikarya</taxon>
        <taxon>Basidiomycota</taxon>
        <taxon>Ustilaginomycotina</taxon>
        <taxon>Exobasidiomycetes</taxon>
        <taxon>Microstromatales</taxon>
        <taxon>Microstromatales incertae sedis</taxon>
        <taxon>Pseudomicrostroma</taxon>
    </lineage>
</organism>
<dbReference type="InterPro" id="IPR043127">
    <property type="entry name" value="Sec-1-like_dom3a"/>
</dbReference>
<dbReference type="InterPro" id="IPR027482">
    <property type="entry name" value="Sec1-like_dom2"/>
</dbReference>
<dbReference type="InterPro" id="IPR043154">
    <property type="entry name" value="Sec-1-like_dom1"/>
</dbReference>
<evidence type="ECO:0000313" key="3">
    <source>
        <dbReference type="EMBL" id="PWN22131.1"/>
    </source>
</evidence>
<feature type="region of interest" description="Disordered" evidence="2">
    <location>
        <begin position="309"/>
        <end position="341"/>
    </location>
</feature>
<dbReference type="InterPro" id="IPR001619">
    <property type="entry name" value="Sec1-like"/>
</dbReference>
<dbReference type="InterPro" id="IPR036045">
    <property type="entry name" value="Sec1-like_sf"/>
</dbReference>
<dbReference type="Proteomes" id="UP000245942">
    <property type="component" value="Unassembled WGS sequence"/>
</dbReference>
<name>A0A316UCF2_9BASI</name>
<comment type="similarity">
    <text evidence="1">Belongs to the STXBP/unc-18/SEC1 family.</text>
</comment>
<feature type="compositionally biased region" description="Pro residues" evidence="2">
    <location>
        <begin position="661"/>
        <end position="670"/>
    </location>
</feature>